<dbReference type="GO" id="GO:0000049">
    <property type="term" value="F:tRNA binding"/>
    <property type="evidence" value="ECO:0007669"/>
    <property type="project" value="UniProtKB-KW"/>
</dbReference>
<keyword evidence="7 8" id="KW-0694">RNA-binding</keyword>
<dbReference type="InterPro" id="IPR019307">
    <property type="entry name" value="RNA-bd_AU-1/RNase_E/G"/>
</dbReference>
<evidence type="ECO:0000256" key="2">
    <source>
        <dbReference type="ARBA" id="ARBA00022722"/>
    </source>
</evidence>
<dbReference type="GO" id="GO:0019843">
    <property type="term" value="F:rRNA binding"/>
    <property type="evidence" value="ECO:0007669"/>
    <property type="project" value="UniProtKB-KW"/>
</dbReference>
<name>A0A1I7BSL9_9HYPH</name>
<dbReference type="Proteomes" id="UP000183371">
    <property type="component" value="Unassembled WGS sequence"/>
</dbReference>
<comment type="catalytic activity">
    <reaction evidence="8">
        <text>Endonucleolytic cleavage of single-stranded RNA in A- and U-rich regions.</text>
        <dbReference type="EC" id="3.1.26.12"/>
    </reaction>
</comment>
<dbReference type="GO" id="GO:0006402">
    <property type="term" value="P:mRNA catabolic process"/>
    <property type="evidence" value="ECO:0007669"/>
    <property type="project" value="UniProtKB-UniRule"/>
</dbReference>
<dbReference type="InterPro" id="IPR028878">
    <property type="entry name" value="RNase_E"/>
</dbReference>
<dbReference type="Gene3D" id="2.40.50.140">
    <property type="entry name" value="Nucleic acid-binding proteins"/>
    <property type="match status" value="2"/>
</dbReference>
<dbReference type="Pfam" id="PF20833">
    <property type="entry name" value="RNase_E_G_Thio"/>
    <property type="match status" value="1"/>
</dbReference>
<dbReference type="NCBIfam" id="TIGR00757">
    <property type="entry name" value="RNaseEG"/>
    <property type="match status" value="1"/>
</dbReference>
<feature type="region of interest" description="Disordered" evidence="9">
    <location>
        <begin position="933"/>
        <end position="965"/>
    </location>
</feature>
<dbReference type="InterPro" id="IPR004659">
    <property type="entry name" value="RNase_E/G"/>
</dbReference>
<dbReference type="GO" id="GO:0008033">
    <property type="term" value="P:tRNA processing"/>
    <property type="evidence" value="ECO:0007669"/>
    <property type="project" value="UniProtKB-UniRule"/>
</dbReference>
<comment type="subunit">
    <text evidence="8">Homotetramer formed by a dimer of dimers.</text>
</comment>
<feature type="compositionally biased region" description="Acidic residues" evidence="9">
    <location>
        <begin position="822"/>
        <end position="831"/>
    </location>
</feature>
<keyword evidence="8" id="KW-0472">Membrane</keyword>
<keyword evidence="8" id="KW-0699">rRNA-binding</keyword>
<feature type="binding site" evidence="8">
    <location>
        <position position="586"/>
    </location>
    <ligand>
        <name>Zn(2+)</name>
        <dbReference type="ChEBI" id="CHEBI:29105"/>
        <note>ligand shared between dimeric partners</note>
    </ligand>
</feature>
<keyword evidence="3 8" id="KW-0479">Metal-binding</keyword>
<evidence type="ECO:0000313" key="12">
    <source>
        <dbReference type="EMBL" id="SFT90185.1"/>
    </source>
</evidence>
<dbReference type="GO" id="GO:0008995">
    <property type="term" value="F:ribonuclease E activity"/>
    <property type="evidence" value="ECO:0007669"/>
    <property type="project" value="UniProtKB-EC"/>
</dbReference>
<keyword evidence="8" id="KW-0997">Cell inner membrane</keyword>
<keyword evidence="4 8" id="KW-0255">Endonuclease</keyword>
<dbReference type="InterPro" id="IPR012340">
    <property type="entry name" value="NA-bd_OB-fold"/>
</dbReference>
<dbReference type="Pfam" id="PF10150">
    <property type="entry name" value="RNase_E_G"/>
    <property type="match status" value="1"/>
</dbReference>
<feature type="compositionally biased region" description="Low complexity" evidence="9">
    <location>
        <begin position="845"/>
        <end position="855"/>
    </location>
</feature>
<evidence type="ECO:0000256" key="6">
    <source>
        <dbReference type="ARBA" id="ARBA00022842"/>
    </source>
</evidence>
<evidence type="ECO:0000256" key="3">
    <source>
        <dbReference type="ARBA" id="ARBA00022723"/>
    </source>
</evidence>
<dbReference type="SUPFAM" id="SSF50249">
    <property type="entry name" value="Nucleic acid-binding proteins"/>
    <property type="match status" value="1"/>
</dbReference>
<feature type="binding site" evidence="8">
    <location>
        <position position="528"/>
    </location>
    <ligand>
        <name>Mg(2+)</name>
        <dbReference type="ChEBI" id="CHEBI:18420"/>
        <note>catalytic</note>
    </ligand>
</feature>
<keyword evidence="8" id="KW-0820">tRNA-binding</keyword>
<keyword evidence="8" id="KW-0819">tRNA processing</keyword>
<proteinExistence type="inferred from homology"/>
<comment type="cofactor">
    <cofactor evidence="8">
        <name>Mg(2+)</name>
        <dbReference type="ChEBI" id="CHEBI:18420"/>
    </cofactor>
    <text evidence="8">Binds 1 Mg(2+) ion per subunit.</text>
</comment>
<feature type="compositionally biased region" description="Acidic residues" evidence="9">
    <location>
        <begin position="744"/>
        <end position="758"/>
    </location>
</feature>
<comment type="subcellular location">
    <subcellularLocation>
        <location evidence="8">Cytoplasm</location>
    </subcellularLocation>
    <subcellularLocation>
        <location evidence="8">Cell inner membrane</location>
        <topology evidence="8">Peripheral membrane protein</topology>
        <orientation evidence="8">Cytoplasmic side</orientation>
    </subcellularLocation>
</comment>
<feature type="region of interest" description="Disordered" evidence="9">
    <location>
        <begin position="997"/>
        <end position="1019"/>
    </location>
</feature>
<sequence length="1019" mass="113294">MANKMLIDATHPEETRVTVVRGNRVEEFDFEAANRKQLRGNIYLAKVTRVEPSLQAAFVEYGGNRHGFLAFSEIHPDYYQLPKEDREALEAQLAAEAAANQRERERREKEEAKREAEIQKAAAAKAAEASEEVVAELIEAETSALEAEHEAEALASMDAPFQDDSIEDIEAEAPSDEDDTDAKTADEAAAEAESTEENPAEEASEEAAPVEATTSEETTEEETSGEASEEKTEAEEETAEAASDADEQDESEDEAQEEVTERPRRLRDNYKIQEVIKRRQLLLVQVVKEERGNKGAALTTYLSLAGRYSVLMPNTDRGGGISRKITKPTDRKRLKQVAGDLDVPNGMGVILRTAGASRTKAEIKRDFEYLLRLWENVRELTLDSAAPTLVYEEGSLIKRSIRDLYNKDIDQVLVAGEEGYREAKDFMRMLMPSHSKNVQPYRDATPIFTRFGVEAQLDAMFSPQVTLKSGGYIVINQTEALVAIDVNSGKATREQNIEDTAQATNLEAAEEIARQLRLRDLAGLVVIDFIDMEENRNNRAVERRLKECLKSDRARIQVGRISHFGLLEMSRQRIRTGVLESSSVVCPHCHGSGIVRSVESVALHILRSLEDQLLRGSSHNLNLRTPNEVAMYILNQKRHHLMDLERRFGLEISIFGDDSVTEQHFTLERGELATPSERTQPLPATVQPDTIFPIEEDEDVIEEAADEQKQEASDEDGNDRRRRRRRRRRRGGDKAEAEQKLDDADLSEEQPSDDEEAAEEKSADAEASDAGEDDDDRRRKRRRGRRGGRRSRRRNASDENGENAEAAEGAESSEEAERSEEGTADSVEEIIAEAKSETAEDAAPAEEASAPAETTAETEEEPKKETRKPRRRRRKPAAEKEAAPEAKEETEAPAVQAEASEDVAVKEAPAAVEAPVEPVAEVVEVAAEPVTETADAVAEQPKEEKPAEEPKTEAKEEAPVAEEAPAVEAAVEVEAPAKPKAPTKPVVTSHKVVEGETVAVESDEDTPRRTGWWQRRSFF</sequence>
<dbReference type="InterPro" id="IPR048583">
    <property type="entry name" value="RNase_E_G_thioredoxin-like"/>
</dbReference>
<evidence type="ECO:0000256" key="4">
    <source>
        <dbReference type="ARBA" id="ARBA00022759"/>
    </source>
</evidence>
<evidence type="ECO:0000256" key="8">
    <source>
        <dbReference type="HAMAP-Rule" id="MF_00970"/>
    </source>
</evidence>
<evidence type="ECO:0000256" key="9">
    <source>
        <dbReference type="SAM" id="MobiDB-lite"/>
    </source>
</evidence>
<dbReference type="AlphaFoldDB" id="A0A1I7BSL9"/>
<feature type="region of interest" description="Required for zinc-mediated homotetramerization and catalytic activity" evidence="8">
    <location>
        <begin position="586"/>
        <end position="589"/>
    </location>
</feature>
<feature type="compositionally biased region" description="Basic and acidic residues" evidence="9">
    <location>
        <begin position="101"/>
        <end position="116"/>
    </location>
</feature>
<keyword evidence="1 8" id="KW-0963">Cytoplasm</keyword>
<feature type="binding site" evidence="8">
    <location>
        <position position="589"/>
    </location>
    <ligand>
        <name>Zn(2+)</name>
        <dbReference type="ChEBI" id="CHEBI:29105"/>
        <note>ligand shared between dimeric partners</note>
    </ligand>
</feature>
<dbReference type="EMBL" id="FPBD01000004">
    <property type="protein sequence ID" value="SFT90185.1"/>
    <property type="molecule type" value="Genomic_DNA"/>
</dbReference>
<evidence type="ECO:0000256" key="1">
    <source>
        <dbReference type="ARBA" id="ARBA00022490"/>
    </source>
</evidence>
<dbReference type="EC" id="3.1.26.12" evidence="8"/>
<evidence type="ECO:0000256" key="5">
    <source>
        <dbReference type="ARBA" id="ARBA00022801"/>
    </source>
</evidence>
<dbReference type="PANTHER" id="PTHR30001:SF1">
    <property type="entry name" value="RIBONUCLEASE E_G-LIKE PROTEIN, CHLOROPLASTIC"/>
    <property type="match status" value="1"/>
</dbReference>
<feature type="binding site" evidence="8">
    <location>
        <position position="485"/>
    </location>
    <ligand>
        <name>Mg(2+)</name>
        <dbReference type="ChEBI" id="CHEBI:18420"/>
        <note>catalytic</note>
    </ligand>
</feature>
<feature type="compositionally biased region" description="Acidic residues" evidence="9">
    <location>
        <begin position="232"/>
        <end position="258"/>
    </location>
</feature>
<feature type="compositionally biased region" description="Acidic residues" evidence="9">
    <location>
        <begin position="694"/>
        <end position="705"/>
    </location>
</feature>
<dbReference type="RefSeq" id="WP_083416984.1">
    <property type="nucleotide sequence ID" value="NZ_FPBD01000004.1"/>
</dbReference>
<dbReference type="Gene3D" id="3.40.1260.20">
    <property type="entry name" value="Ribonuclease E, catalytic domain"/>
    <property type="match status" value="1"/>
</dbReference>
<feature type="region of interest" description="Disordered" evidence="9">
    <location>
        <begin position="95"/>
        <end position="116"/>
    </location>
</feature>
<feature type="region of interest" description="Disordered" evidence="9">
    <location>
        <begin position="670"/>
        <end position="913"/>
    </location>
</feature>
<gene>
    <name evidence="8" type="primary">rne</name>
    <name evidence="12" type="ORF">SAMN05444141_104270</name>
</gene>
<feature type="domain" description="RNase E/G thioredoxin-like" evidence="11">
    <location>
        <begin position="585"/>
        <end position="669"/>
    </location>
</feature>
<protein>
    <recommendedName>
        <fullName evidence="8">Ribonuclease E</fullName>
        <shortName evidence="8">RNase E</shortName>
        <ecNumber evidence="8">3.1.26.12</ecNumber>
    </recommendedName>
</protein>
<dbReference type="GO" id="GO:0008270">
    <property type="term" value="F:zinc ion binding"/>
    <property type="evidence" value="ECO:0007669"/>
    <property type="project" value="UniProtKB-UniRule"/>
</dbReference>
<feature type="compositionally biased region" description="Basic residues" evidence="9">
    <location>
        <begin position="778"/>
        <end position="794"/>
    </location>
</feature>
<dbReference type="HAMAP" id="MF_00970">
    <property type="entry name" value="RNase_E"/>
    <property type="match status" value="1"/>
</dbReference>
<feature type="compositionally biased region" description="Acidic residues" evidence="9">
    <location>
        <begin position="766"/>
        <end position="775"/>
    </location>
</feature>
<feature type="compositionally biased region" description="Basic and acidic residues" evidence="9">
    <location>
        <begin position="876"/>
        <end position="890"/>
    </location>
</feature>
<dbReference type="GO" id="GO:0000287">
    <property type="term" value="F:magnesium ion binding"/>
    <property type="evidence" value="ECO:0007669"/>
    <property type="project" value="UniProtKB-UniRule"/>
</dbReference>
<dbReference type="GO" id="GO:0009898">
    <property type="term" value="C:cytoplasmic side of plasma membrane"/>
    <property type="evidence" value="ECO:0007669"/>
    <property type="project" value="UniProtKB-UniRule"/>
</dbReference>
<keyword evidence="8" id="KW-1003">Cell membrane</keyword>
<feature type="compositionally biased region" description="Basic residues" evidence="9">
    <location>
        <begin position="720"/>
        <end position="731"/>
    </location>
</feature>
<dbReference type="GO" id="GO:0006364">
    <property type="term" value="P:rRNA processing"/>
    <property type="evidence" value="ECO:0007669"/>
    <property type="project" value="UniProtKB-UniRule"/>
</dbReference>
<dbReference type="PANTHER" id="PTHR30001">
    <property type="entry name" value="RIBONUCLEASE"/>
    <property type="match status" value="1"/>
</dbReference>
<evidence type="ECO:0000259" key="11">
    <source>
        <dbReference type="Pfam" id="PF20833"/>
    </source>
</evidence>
<feature type="compositionally biased region" description="Acidic residues" evidence="9">
    <location>
        <begin position="188"/>
        <end position="205"/>
    </location>
</feature>
<evidence type="ECO:0000313" key="13">
    <source>
        <dbReference type="Proteomes" id="UP000183371"/>
    </source>
</evidence>
<evidence type="ECO:0000259" key="10">
    <source>
        <dbReference type="Pfam" id="PF10150"/>
    </source>
</evidence>
<reference evidence="13" key="1">
    <citation type="submission" date="2016-10" db="EMBL/GenBank/DDBJ databases">
        <authorList>
            <person name="Varghese N."/>
            <person name="Submissions S."/>
        </authorList>
    </citation>
    <scope>NUCLEOTIDE SEQUENCE [LARGE SCALE GENOMIC DNA]</scope>
    <source>
        <strain evidence="13">DSM 17465</strain>
    </source>
</reference>
<keyword evidence="8" id="KW-0862">Zinc</keyword>
<feature type="compositionally biased region" description="Basic and acidic residues" evidence="9">
    <location>
        <begin position="732"/>
        <end position="743"/>
    </location>
</feature>
<keyword evidence="13" id="KW-1185">Reference proteome</keyword>
<feature type="compositionally biased region" description="Acidic residues" evidence="9">
    <location>
        <begin position="170"/>
        <end position="180"/>
    </location>
</feature>
<dbReference type="CDD" id="cd04453">
    <property type="entry name" value="S1_RNase_E"/>
    <property type="match status" value="1"/>
</dbReference>
<feature type="compositionally biased region" description="Low complexity" evidence="9">
    <location>
        <begin position="206"/>
        <end position="216"/>
    </location>
</feature>
<dbReference type="GO" id="GO:0005737">
    <property type="term" value="C:cytoplasm"/>
    <property type="evidence" value="ECO:0007669"/>
    <property type="project" value="UniProtKB-SubCell"/>
</dbReference>
<accession>A0A1I7BSL9</accession>
<feature type="compositionally biased region" description="Basic residues" evidence="9">
    <location>
        <begin position="865"/>
        <end position="875"/>
    </location>
</feature>
<feature type="region of interest" description="Disordered" evidence="9">
    <location>
        <begin position="170"/>
        <end position="265"/>
    </location>
</feature>
<comment type="function">
    <text evidence="8">Endoribonuclease that plays a central role in RNA processing and decay. Required for the maturation of 5S and 16S rRNAs and the majority of tRNAs. Also involved in the degradation of most mRNAs.</text>
</comment>
<keyword evidence="5 8" id="KW-0378">Hydrolase</keyword>
<comment type="similarity">
    <text evidence="8">Belongs to the RNase E/G family. RNase E subfamily.</text>
</comment>
<organism evidence="12 13">
    <name type="scientific">Pseudovibrio denitrificans</name>
    <dbReference type="NCBI Taxonomy" id="258256"/>
    <lineage>
        <taxon>Bacteria</taxon>
        <taxon>Pseudomonadati</taxon>
        <taxon>Pseudomonadota</taxon>
        <taxon>Alphaproteobacteria</taxon>
        <taxon>Hyphomicrobiales</taxon>
        <taxon>Stappiaceae</taxon>
        <taxon>Pseudovibrio</taxon>
    </lineage>
</organism>
<feature type="compositionally biased region" description="Basic and acidic residues" evidence="9">
    <location>
        <begin position="940"/>
        <end position="958"/>
    </location>
</feature>
<keyword evidence="6 8" id="KW-0460">Magnesium</keyword>
<evidence type="ECO:0000256" key="7">
    <source>
        <dbReference type="ARBA" id="ARBA00022884"/>
    </source>
</evidence>
<feature type="domain" description="RNA-binding protein AU-1/Ribonuclease E/G" evidence="10">
    <location>
        <begin position="303"/>
        <end position="573"/>
    </location>
</feature>
<comment type="cofactor">
    <cofactor evidence="8">
        <name>Zn(2+)</name>
        <dbReference type="ChEBI" id="CHEBI:29105"/>
    </cofactor>
    <text evidence="8">Binds 2 Zn(2+) ions per homotetramer.</text>
</comment>
<keyword evidence="8" id="KW-0698">rRNA processing</keyword>
<keyword evidence="2 8" id="KW-0540">Nuclease</keyword>